<accession>A0A9E4KEA7</accession>
<organism evidence="1 2">
    <name type="scientific">Candidatus Thiodiazotropha taylori</name>
    <dbReference type="NCBI Taxonomy" id="2792791"/>
    <lineage>
        <taxon>Bacteria</taxon>
        <taxon>Pseudomonadati</taxon>
        <taxon>Pseudomonadota</taxon>
        <taxon>Gammaproteobacteria</taxon>
        <taxon>Chromatiales</taxon>
        <taxon>Sedimenticolaceae</taxon>
        <taxon>Candidatus Thiodiazotropha</taxon>
    </lineage>
</organism>
<evidence type="ECO:0000313" key="2">
    <source>
        <dbReference type="Proteomes" id="UP000886667"/>
    </source>
</evidence>
<protein>
    <submittedName>
        <fullName evidence="1">PhnD/SsuA/transferrin family substrate-binding protein</fullName>
    </submittedName>
</protein>
<sequence>MSLLKRRGCFNRTGIRMPDYRWALSGLAAWLFVSTIAYASESLVMGVHPYRPHNELKEMFQPLANYLSLELGQTIEVRIGDSYQSHHDAILAGDVDFAYIGPSLLVSLTRTNNDIPLLARLEVNGKPTFTGKIIVSDDSEISDIEDLRQRRFAFGNRSSTMSHLVPRQMLYEAGIDLDDLAGYRHYSNHNNVALAVLAGDADAGAVKEAVFDKYKRHGIVAIETTEAVSEHLFIGTLNTDSQLINKLKNALLKLDHKNSNTASVLKPIKQTATALVQTNHQDYDGLRVILNTLEQRGVKW</sequence>
<name>A0A9E4KEA7_9GAMM</name>
<dbReference type="PANTHER" id="PTHR35841:SF1">
    <property type="entry name" value="PHOSPHONATES-BINDING PERIPLASMIC PROTEIN"/>
    <property type="match status" value="1"/>
</dbReference>
<dbReference type="Gene3D" id="3.40.190.10">
    <property type="entry name" value="Periplasmic binding protein-like II"/>
    <property type="match status" value="2"/>
</dbReference>
<gene>
    <name evidence="1" type="ORF">JAZ07_12235</name>
</gene>
<reference evidence="1" key="1">
    <citation type="journal article" date="2021" name="Proc. Natl. Acad. Sci. U.S.A.">
        <title>Global biogeography of chemosynthetic symbionts reveals both localized and globally distributed symbiont groups. .</title>
        <authorList>
            <person name="Osvatic J.T."/>
            <person name="Wilkins L.G.E."/>
            <person name="Leibrecht L."/>
            <person name="Leray M."/>
            <person name="Zauner S."/>
            <person name="Polzin J."/>
            <person name="Camacho Y."/>
            <person name="Gros O."/>
            <person name="van Gils J.A."/>
            <person name="Eisen J.A."/>
            <person name="Petersen J.M."/>
            <person name="Yuen B."/>
        </authorList>
    </citation>
    <scope>NUCLEOTIDE SEQUENCE</scope>
    <source>
        <strain evidence="1">MAGclacostrist064TRANS</strain>
    </source>
</reference>
<dbReference type="PANTHER" id="PTHR35841">
    <property type="entry name" value="PHOSPHONATES-BINDING PERIPLASMIC PROTEIN"/>
    <property type="match status" value="1"/>
</dbReference>
<comment type="caution">
    <text evidence="1">The sequence shown here is derived from an EMBL/GenBank/DDBJ whole genome shotgun (WGS) entry which is preliminary data.</text>
</comment>
<evidence type="ECO:0000313" key="1">
    <source>
        <dbReference type="EMBL" id="MCG7947104.1"/>
    </source>
</evidence>
<dbReference type="SUPFAM" id="SSF53850">
    <property type="entry name" value="Periplasmic binding protein-like II"/>
    <property type="match status" value="1"/>
</dbReference>
<dbReference type="AlphaFoldDB" id="A0A9E4KEA7"/>
<proteinExistence type="predicted"/>
<dbReference type="Pfam" id="PF12974">
    <property type="entry name" value="Phosphonate-bd"/>
    <property type="match status" value="1"/>
</dbReference>
<dbReference type="Proteomes" id="UP000886667">
    <property type="component" value="Unassembled WGS sequence"/>
</dbReference>
<dbReference type="EMBL" id="JAEPCM010000424">
    <property type="protein sequence ID" value="MCG7947104.1"/>
    <property type="molecule type" value="Genomic_DNA"/>
</dbReference>